<protein>
    <recommendedName>
        <fullName evidence="3">RING-type domain-containing protein</fullName>
    </recommendedName>
</protein>
<comment type="caution">
    <text evidence="4">The sequence shown here is derived from an EMBL/GenBank/DDBJ whole genome shotgun (WGS) entry which is preliminary data.</text>
</comment>
<proteinExistence type="predicted"/>
<dbReference type="GO" id="GO:0008270">
    <property type="term" value="F:zinc ion binding"/>
    <property type="evidence" value="ECO:0007669"/>
    <property type="project" value="UniProtKB-KW"/>
</dbReference>
<dbReference type="AlphaFoldDB" id="A0A836CDI5"/>
<evidence type="ECO:0000313" key="4">
    <source>
        <dbReference type="EMBL" id="KAG5181737.1"/>
    </source>
</evidence>
<keyword evidence="1" id="KW-0862">Zinc</keyword>
<name>A0A836CDI5_9STRA</name>
<feature type="region of interest" description="Disordered" evidence="2">
    <location>
        <begin position="1"/>
        <end position="74"/>
    </location>
</feature>
<dbReference type="Pfam" id="PF17123">
    <property type="entry name" value="zf-RING_11"/>
    <property type="match status" value="1"/>
</dbReference>
<dbReference type="EMBL" id="JAFCMP010000301">
    <property type="protein sequence ID" value="KAG5181737.1"/>
    <property type="molecule type" value="Genomic_DNA"/>
</dbReference>
<feature type="domain" description="RING-type" evidence="3">
    <location>
        <begin position="86"/>
        <end position="132"/>
    </location>
</feature>
<dbReference type="InterPro" id="IPR013083">
    <property type="entry name" value="Znf_RING/FYVE/PHD"/>
</dbReference>
<dbReference type="Gene3D" id="3.30.40.10">
    <property type="entry name" value="Zinc/RING finger domain, C3HC4 (zinc finger)"/>
    <property type="match status" value="1"/>
</dbReference>
<keyword evidence="1" id="KW-0863">Zinc-finger</keyword>
<dbReference type="OrthoDB" id="48923at2759"/>
<sequence>MEAEESDEEDESEEDQWEESDEEDESEEDQWEESEDALEEELVEKSADESESADVVDDDADDNDDWSPGVPPREQYYIDARKRVNCSICLSDIEEGDLERTLHCAHKFHAHCAIQWAEQRLYGGNFDVPYHSVRYQRKFLGREGTAANRHFRNSLLFDHASYCDGLARRRVSTSLTTCCCFGHYIVFFLKQAGTLCRPSSCLARNVYCIFDVAIFVHNVIDLRWYMNQGARR</sequence>
<evidence type="ECO:0000259" key="3">
    <source>
        <dbReference type="PROSITE" id="PS50089"/>
    </source>
</evidence>
<dbReference type="InterPro" id="IPR001841">
    <property type="entry name" value="Znf_RING"/>
</dbReference>
<feature type="compositionally biased region" description="Acidic residues" evidence="2">
    <location>
        <begin position="1"/>
        <end position="42"/>
    </location>
</feature>
<keyword evidence="5" id="KW-1185">Reference proteome</keyword>
<keyword evidence="1" id="KW-0479">Metal-binding</keyword>
<dbReference type="PROSITE" id="PS50089">
    <property type="entry name" value="ZF_RING_2"/>
    <property type="match status" value="1"/>
</dbReference>
<evidence type="ECO:0000313" key="5">
    <source>
        <dbReference type="Proteomes" id="UP000664859"/>
    </source>
</evidence>
<organism evidence="4 5">
    <name type="scientific">Tribonema minus</name>
    <dbReference type="NCBI Taxonomy" id="303371"/>
    <lineage>
        <taxon>Eukaryota</taxon>
        <taxon>Sar</taxon>
        <taxon>Stramenopiles</taxon>
        <taxon>Ochrophyta</taxon>
        <taxon>PX clade</taxon>
        <taxon>Xanthophyceae</taxon>
        <taxon>Tribonematales</taxon>
        <taxon>Tribonemataceae</taxon>
        <taxon>Tribonema</taxon>
    </lineage>
</organism>
<dbReference type="SUPFAM" id="SSF57850">
    <property type="entry name" value="RING/U-box"/>
    <property type="match status" value="1"/>
</dbReference>
<accession>A0A836CDI5</accession>
<gene>
    <name evidence="4" type="ORF">JKP88DRAFT_246104</name>
</gene>
<evidence type="ECO:0000256" key="1">
    <source>
        <dbReference type="PROSITE-ProRule" id="PRU00175"/>
    </source>
</evidence>
<feature type="compositionally biased region" description="Acidic residues" evidence="2">
    <location>
        <begin position="49"/>
        <end position="65"/>
    </location>
</feature>
<evidence type="ECO:0000256" key="2">
    <source>
        <dbReference type="SAM" id="MobiDB-lite"/>
    </source>
</evidence>
<reference evidence="4" key="1">
    <citation type="submission" date="2021-02" db="EMBL/GenBank/DDBJ databases">
        <title>First Annotated Genome of the Yellow-green Alga Tribonema minus.</title>
        <authorList>
            <person name="Mahan K.M."/>
        </authorList>
    </citation>
    <scope>NUCLEOTIDE SEQUENCE</scope>
    <source>
        <strain evidence="4">UTEX B ZZ1240</strain>
    </source>
</reference>
<dbReference type="Proteomes" id="UP000664859">
    <property type="component" value="Unassembled WGS sequence"/>
</dbReference>